<evidence type="ECO:0000313" key="3">
    <source>
        <dbReference type="Proteomes" id="UP001193389"/>
    </source>
</evidence>
<organism evidence="2 3">
    <name type="scientific">Aquipluma nitroreducens</name>
    <dbReference type="NCBI Taxonomy" id="2010828"/>
    <lineage>
        <taxon>Bacteria</taxon>
        <taxon>Pseudomonadati</taxon>
        <taxon>Bacteroidota</taxon>
        <taxon>Bacteroidia</taxon>
        <taxon>Marinilabiliales</taxon>
        <taxon>Prolixibacteraceae</taxon>
        <taxon>Aquipluma</taxon>
    </lineage>
</organism>
<dbReference type="GO" id="GO:0008999">
    <property type="term" value="F:protein-N-terminal-alanine acetyltransferase activity"/>
    <property type="evidence" value="ECO:0007669"/>
    <property type="project" value="TreeGrafter"/>
</dbReference>
<dbReference type="GO" id="GO:1990189">
    <property type="term" value="F:protein N-terminal-serine acetyltransferase activity"/>
    <property type="evidence" value="ECO:0007669"/>
    <property type="project" value="TreeGrafter"/>
</dbReference>
<reference evidence="2" key="1">
    <citation type="journal article" date="2020" name="Int. J. Syst. Evol. Microbiol.">
        <title>Aquipluma nitroreducens gen. nov. sp. nov., a novel facultatively anaerobic bacterium isolated from a freshwater lake.</title>
        <authorList>
            <person name="Watanabe M."/>
            <person name="Kojima H."/>
            <person name="Fukui M."/>
        </authorList>
    </citation>
    <scope>NUCLEOTIDE SEQUENCE</scope>
    <source>
        <strain evidence="2">MeG22</strain>
    </source>
</reference>
<accession>A0A5K7S961</accession>
<dbReference type="Pfam" id="PF13302">
    <property type="entry name" value="Acetyltransf_3"/>
    <property type="match status" value="1"/>
</dbReference>
<dbReference type="SUPFAM" id="SSF55729">
    <property type="entry name" value="Acyl-CoA N-acyltransferases (Nat)"/>
    <property type="match status" value="1"/>
</dbReference>
<dbReference type="Gene3D" id="3.40.630.30">
    <property type="match status" value="1"/>
</dbReference>
<dbReference type="Proteomes" id="UP001193389">
    <property type="component" value="Chromosome"/>
</dbReference>
<feature type="domain" description="N-acetyltransferase" evidence="1">
    <location>
        <begin position="18"/>
        <end position="177"/>
    </location>
</feature>
<dbReference type="PANTHER" id="PTHR43441:SF12">
    <property type="entry name" value="RIBOSOMAL N-ACETYLTRANSFERASE YDAF-RELATED"/>
    <property type="match status" value="1"/>
</dbReference>
<dbReference type="GO" id="GO:0005737">
    <property type="term" value="C:cytoplasm"/>
    <property type="evidence" value="ECO:0007669"/>
    <property type="project" value="TreeGrafter"/>
</dbReference>
<dbReference type="AlphaFoldDB" id="A0A5K7S961"/>
<proteinExistence type="predicted"/>
<dbReference type="InterPro" id="IPR000182">
    <property type="entry name" value="GNAT_dom"/>
</dbReference>
<keyword evidence="3" id="KW-1185">Reference proteome</keyword>
<evidence type="ECO:0000259" key="1">
    <source>
        <dbReference type="PROSITE" id="PS51186"/>
    </source>
</evidence>
<evidence type="ECO:0000313" key="2">
    <source>
        <dbReference type="EMBL" id="BBE18090.1"/>
    </source>
</evidence>
<sequence length="183" mass="21485">MEKLTIDDHSFLERLSLLHVEAIFTAIDQNRKFLRKWLPFVDFTQKRSDTERFVRSIIDKVSSNRDEVYIIWYKHEFAGLIGFKDIDRINDKIEIGYWLIEKMTGKGLATSAARKMVNLAFRNMEMNRVVIRCGVGNDKSAAIPRRLGFSLEGIERNGERHNHSYIDLEVFSLLKLEWAKTLF</sequence>
<gene>
    <name evidence="2" type="ORF">AQPE_2250</name>
</gene>
<dbReference type="PROSITE" id="PS51186">
    <property type="entry name" value="GNAT"/>
    <property type="match status" value="1"/>
</dbReference>
<dbReference type="EMBL" id="AP018694">
    <property type="protein sequence ID" value="BBE18090.1"/>
    <property type="molecule type" value="Genomic_DNA"/>
</dbReference>
<protein>
    <submittedName>
        <fullName evidence="2">Ribosomal-protein-L7p-serine acetyltransferase</fullName>
    </submittedName>
</protein>
<dbReference type="InterPro" id="IPR016181">
    <property type="entry name" value="Acyl_CoA_acyltransferase"/>
</dbReference>
<dbReference type="KEGG" id="anf:AQPE_2250"/>
<dbReference type="InterPro" id="IPR051908">
    <property type="entry name" value="Ribosomal_N-acetyltransferase"/>
</dbReference>
<name>A0A5K7S961_9BACT</name>
<dbReference type="RefSeq" id="WP_318351023.1">
    <property type="nucleotide sequence ID" value="NZ_AP018694.1"/>
</dbReference>
<dbReference type="PANTHER" id="PTHR43441">
    <property type="entry name" value="RIBOSOMAL-PROTEIN-SERINE ACETYLTRANSFERASE"/>
    <property type="match status" value="1"/>
</dbReference>